<dbReference type="GO" id="GO:0016289">
    <property type="term" value="F:acyl-CoA hydrolase activity"/>
    <property type="evidence" value="ECO:0007669"/>
    <property type="project" value="UniProtKB-ARBA"/>
</dbReference>
<name>A0A1E3GYI3_9HYPH</name>
<gene>
    <name evidence="3" type="ORF">A6302_03709</name>
</gene>
<dbReference type="Pfam" id="PF03061">
    <property type="entry name" value="4HBT"/>
    <property type="match status" value="1"/>
</dbReference>
<feature type="domain" description="Thioesterase" evidence="2">
    <location>
        <begin position="53"/>
        <end position="127"/>
    </location>
</feature>
<dbReference type="AlphaFoldDB" id="A0A1E3GYI3"/>
<evidence type="ECO:0000256" key="1">
    <source>
        <dbReference type="ARBA" id="ARBA00022801"/>
    </source>
</evidence>
<dbReference type="Proteomes" id="UP000094622">
    <property type="component" value="Unassembled WGS sequence"/>
</dbReference>
<dbReference type="OrthoDB" id="9805304at2"/>
<dbReference type="Gene3D" id="3.10.129.10">
    <property type="entry name" value="Hotdog Thioesterase"/>
    <property type="match status" value="1"/>
</dbReference>
<dbReference type="SUPFAM" id="SSF54637">
    <property type="entry name" value="Thioesterase/thiol ester dehydrase-isomerase"/>
    <property type="match status" value="1"/>
</dbReference>
<organism evidence="3 4">
    <name type="scientific">Methylobrevis pamukkalensis</name>
    <dbReference type="NCBI Taxonomy" id="1439726"/>
    <lineage>
        <taxon>Bacteria</taxon>
        <taxon>Pseudomonadati</taxon>
        <taxon>Pseudomonadota</taxon>
        <taxon>Alphaproteobacteria</taxon>
        <taxon>Hyphomicrobiales</taxon>
        <taxon>Pleomorphomonadaceae</taxon>
        <taxon>Methylobrevis</taxon>
    </lineage>
</organism>
<accession>A0A1E3GYI3</accession>
<proteinExistence type="predicted"/>
<protein>
    <submittedName>
        <fullName evidence="3">Thioesterase superfamily protein</fullName>
    </submittedName>
</protein>
<dbReference type="RefSeq" id="WP_069307983.1">
    <property type="nucleotide sequence ID" value="NZ_MCRJ01000118.1"/>
</dbReference>
<keyword evidence="1" id="KW-0378">Hydrolase</keyword>
<dbReference type="InterPro" id="IPR006683">
    <property type="entry name" value="Thioestr_dom"/>
</dbReference>
<reference evidence="3 4" key="1">
    <citation type="submission" date="2016-07" db="EMBL/GenBank/DDBJ databases">
        <title>Draft Genome Sequence of Methylobrevis pamukkalensis PK2.</title>
        <authorList>
            <person name="Vasilenko O.V."/>
            <person name="Doronina N.V."/>
            <person name="Shmareva M.N."/>
            <person name="Tarlachkov S.V."/>
            <person name="Mustakhimov I."/>
            <person name="Trotsenko Y.A."/>
        </authorList>
    </citation>
    <scope>NUCLEOTIDE SEQUENCE [LARGE SCALE GENOMIC DNA]</scope>
    <source>
        <strain evidence="3 4">PK2</strain>
    </source>
</reference>
<keyword evidence="4" id="KW-1185">Reference proteome</keyword>
<dbReference type="EMBL" id="MCRJ01000118">
    <property type="protein sequence ID" value="ODN68985.1"/>
    <property type="molecule type" value="Genomic_DNA"/>
</dbReference>
<dbReference type="InterPro" id="IPR003736">
    <property type="entry name" value="PAAI_dom"/>
</dbReference>
<dbReference type="NCBIfam" id="TIGR00369">
    <property type="entry name" value="unchar_dom_1"/>
    <property type="match status" value="1"/>
</dbReference>
<dbReference type="InterPro" id="IPR029069">
    <property type="entry name" value="HotDog_dom_sf"/>
</dbReference>
<dbReference type="CDD" id="cd03443">
    <property type="entry name" value="PaaI_thioesterase"/>
    <property type="match status" value="1"/>
</dbReference>
<evidence type="ECO:0000259" key="2">
    <source>
        <dbReference type="Pfam" id="PF03061"/>
    </source>
</evidence>
<comment type="caution">
    <text evidence="3">The sequence shown here is derived from an EMBL/GenBank/DDBJ whole genome shotgun (WGS) entry which is preliminary data.</text>
</comment>
<evidence type="ECO:0000313" key="3">
    <source>
        <dbReference type="EMBL" id="ODN68985.1"/>
    </source>
</evidence>
<evidence type="ECO:0000313" key="4">
    <source>
        <dbReference type="Proteomes" id="UP000094622"/>
    </source>
</evidence>
<sequence>MQPLMTVDELNAFLAAEYPELNGEDAPAFAASAVAPGRTDVRFVAGLAHLRPGGTVSGPSMMTLADIACWLVILAHVGTVALTVTTHLSIDFLRKPAPGALIGRARLMKLGSRLAIADCDIVSEADGALVAHASATYSIPPKR</sequence>